<dbReference type="RefSeq" id="WP_007538989.1">
    <property type="nucleotide sequence ID" value="NZ_HF536778.1"/>
</dbReference>
<proteinExistence type="predicted"/>
<dbReference type="PANTHER" id="PTHR47572:SF5">
    <property type="entry name" value="BLR2277 PROTEIN"/>
    <property type="match status" value="1"/>
</dbReference>
<dbReference type="AlphaFoldDB" id="K0Q5T1"/>
<comment type="caution">
    <text evidence="4">The sequence shown here is derived from an EMBL/GenBank/DDBJ whole genome shotgun (WGS) entry which is preliminary data.</text>
</comment>
<evidence type="ECO:0000313" key="5">
    <source>
        <dbReference type="Proteomes" id="UP000009319"/>
    </source>
</evidence>
<dbReference type="PANTHER" id="PTHR47572">
    <property type="entry name" value="LIPOPROTEIN-RELATED"/>
    <property type="match status" value="1"/>
</dbReference>
<feature type="binding site" evidence="2">
    <location>
        <position position="225"/>
    </location>
    <ligand>
        <name>a divalent metal cation</name>
        <dbReference type="ChEBI" id="CHEBI:60240"/>
    </ligand>
</feature>
<feature type="domain" description="SMP-30/Gluconolactonase/LRE-like region" evidence="3">
    <location>
        <begin position="12"/>
        <end position="284"/>
    </location>
</feature>
<dbReference type="InterPro" id="IPR013658">
    <property type="entry name" value="SGL"/>
</dbReference>
<name>K0Q5T1_9HYPH</name>
<dbReference type="HOGENOM" id="CLU_036110_0_1_5"/>
<feature type="active site" description="Proton donor/acceptor" evidence="1">
    <location>
        <position position="225"/>
    </location>
</feature>
<evidence type="ECO:0000256" key="2">
    <source>
        <dbReference type="PIRSR" id="PIRSR605511-2"/>
    </source>
</evidence>
<organism evidence="4 5">
    <name type="scientific">Rhizobium mesoamericanum STM3625</name>
    <dbReference type="NCBI Taxonomy" id="1211777"/>
    <lineage>
        <taxon>Bacteria</taxon>
        <taxon>Pseudomonadati</taxon>
        <taxon>Pseudomonadota</taxon>
        <taxon>Alphaproteobacteria</taxon>
        <taxon>Hyphomicrobiales</taxon>
        <taxon>Rhizobiaceae</taxon>
        <taxon>Rhizobium/Agrobacterium group</taxon>
        <taxon>Rhizobium</taxon>
    </lineage>
</organism>
<gene>
    <name evidence="4" type="ORF">BN77_p230016</name>
</gene>
<reference evidence="4 5" key="1">
    <citation type="journal article" date="2013" name="Genome Announc.">
        <title>Draft Genome Sequence of Rhizobium mesoamericanum STM3625, a Nitrogen-Fixing Symbiont of Mimosa pudica Isolated in French Guiana (South America).</title>
        <authorList>
            <person name="Moulin L."/>
            <person name="Mornico D."/>
            <person name="Melkonian R."/>
            <person name="Klonowska A."/>
        </authorList>
    </citation>
    <scope>NUCLEOTIDE SEQUENCE [LARGE SCALE GENOMIC DNA]</scope>
    <source>
        <strain evidence="4 5">STM3625</strain>
    </source>
</reference>
<dbReference type="PRINTS" id="PR01790">
    <property type="entry name" value="SMP30FAMILY"/>
</dbReference>
<comment type="cofactor">
    <cofactor evidence="2">
        <name>Zn(2+)</name>
        <dbReference type="ChEBI" id="CHEBI:29105"/>
    </cofactor>
    <text evidence="2">Binds 1 divalent metal cation per subunit.</text>
</comment>
<dbReference type="EMBL" id="CANI01000086">
    <property type="protein sequence ID" value="CCM80272.1"/>
    <property type="molecule type" value="Genomic_DNA"/>
</dbReference>
<dbReference type="Gene3D" id="2.120.10.30">
    <property type="entry name" value="TolB, C-terminal domain"/>
    <property type="match status" value="1"/>
</dbReference>
<accession>K0Q5T1</accession>
<keyword evidence="2" id="KW-0862">Zinc</keyword>
<dbReference type="eggNOG" id="COG3386">
    <property type="taxonomic scope" value="Bacteria"/>
</dbReference>
<evidence type="ECO:0000259" key="3">
    <source>
        <dbReference type="Pfam" id="PF08450"/>
    </source>
</evidence>
<feature type="binding site" evidence="2">
    <location>
        <position position="171"/>
    </location>
    <ligand>
        <name>a divalent metal cation</name>
        <dbReference type="ChEBI" id="CHEBI:60240"/>
    </ligand>
</feature>
<keyword evidence="2" id="KW-0479">Metal-binding</keyword>
<dbReference type="GO" id="GO:0046872">
    <property type="term" value="F:metal ion binding"/>
    <property type="evidence" value="ECO:0007669"/>
    <property type="project" value="UniProtKB-KW"/>
</dbReference>
<protein>
    <submittedName>
        <fullName evidence="4">Gluconolactonase</fullName>
    </submittedName>
</protein>
<dbReference type="SUPFAM" id="SSF63829">
    <property type="entry name" value="Calcium-dependent phosphotriesterase"/>
    <property type="match status" value="1"/>
</dbReference>
<dbReference type="STRING" id="1211777.BN77_p230016"/>
<feature type="binding site" evidence="2">
    <location>
        <position position="122"/>
    </location>
    <ligand>
        <name>substrate</name>
    </ligand>
</feature>
<dbReference type="InterPro" id="IPR011042">
    <property type="entry name" value="6-blade_b-propeller_TolB-like"/>
</dbReference>
<dbReference type="Pfam" id="PF08450">
    <property type="entry name" value="SGL"/>
    <property type="match status" value="1"/>
</dbReference>
<keyword evidence="5" id="KW-1185">Reference proteome</keyword>
<dbReference type="InterPro" id="IPR051262">
    <property type="entry name" value="SMP-30/CGR1_Lactonase"/>
</dbReference>
<dbReference type="Proteomes" id="UP000009319">
    <property type="component" value="Unassembled WGS sequence"/>
</dbReference>
<evidence type="ECO:0000313" key="4">
    <source>
        <dbReference type="EMBL" id="CCM80272.1"/>
    </source>
</evidence>
<evidence type="ECO:0000256" key="1">
    <source>
        <dbReference type="PIRSR" id="PIRSR605511-1"/>
    </source>
</evidence>
<dbReference type="InterPro" id="IPR005511">
    <property type="entry name" value="SMP-30"/>
</dbReference>
<sequence length="308" mass="33070">MEFEKVASGLDFPEGPISLSDGSIILVEIKRQTLTRIDSSGQIDRIAHLGGGPNGAAIGPDGKVYVCNNGGYRWIDLGDGITADDGAATDYKTGSIQRADLRSGVVELLYDSCDGVPLRGPNDIVFDSYGGFWFTDIGKLMQHYRFHGGIYYALADGSRINRAEVRVTTPNGIGLSPDGCTLYVAETITGRLWSFEIEEPGVLRGHPELPPTRPLATLTRNQLCDSLAIQANGKICVATLNSGGISVIDPATSEIVFYDVPAEPYVTNICFGGPDMRDAYITASGRGNLFRARWPDAGLSLNYNQLAG</sequence>